<evidence type="ECO:0000313" key="9">
    <source>
        <dbReference type="EMBL" id="KIY72408.1"/>
    </source>
</evidence>
<reference evidence="9 10" key="1">
    <citation type="journal article" date="2015" name="Fungal Genet. Biol.">
        <title>Evolution of novel wood decay mechanisms in Agaricales revealed by the genome sequences of Fistulina hepatica and Cylindrobasidium torrendii.</title>
        <authorList>
            <person name="Floudas D."/>
            <person name="Held B.W."/>
            <person name="Riley R."/>
            <person name="Nagy L.G."/>
            <person name="Koehler G."/>
            <person name="Ransdell A.S."/>
            <person name="Younus H."/>
            <person name="Chow J."/>
            <person name="Chiniquy J."/>
            <person name="Lipzen A."/>
            <person name="Tritt A."/>
            <person name="Sun H."/>
            <person name="Haridas S."/>
            <person name="LaButti K."/>
            <person name="Ohm R.A."/>
            <person name="Kues U."/>
            <person name="Blanchette R.A."/>
            <person name="Grigoriev I.V."/>
            <person name="Minto R.E."/>
            <person name="Hibbett D.S."/>
        </authorList>
    </citation>
    <scope>NUCLEOTIDE SEQUENCE [LARGE SCALE GENOMIC DNA]</scope>
    <source>
        <strain evidence="9 10">FP15055 ss-10</strain>
    </source>
</reference>
<dbReference type="Pfam" id="PF13532">
    <property type="entry name" value="2OG-FeII_Oxy_2"/>
    <property type="match status" value="1"/>
</dbReference>
<evidence type="ECO:0000256" key="1">
    <source>
        <dbReference type="ARBA" id="ARBA00004123"/>
    </source>
</evidence>
<evidence type="ECO:0000256" key="4">
    <source>
        <dbReference type="ARBA" id="ARBA00022964"/>
    </source>
</evidence>
<protein>
    <recommendedName>
        <fullName evidence="8">Fe2OG dioxygenase domain-containing protein</fullName>
    </recommendedName>
</protein>
<proteinExistence type="inferred from homology"/>
<keyword evidence="4" id="KW-0223">Dioxygenase</keyword>
<comment type="similarity">
    <text evidence="2">Belongs to the alkB family.</text>
</comment>
<accession>A0A0D7BPD4</accession>
<keyword evidence="6" id="KW-0408">Iron</keyword>
<dbReference type="InterPro" id="IPR037151">
    <property type="entry name" value="AlkB-like_sf"/>
</dbReference>
<sequence>MSKESEYLVPGHPTVRYIPEFITSSEEEYLLKKIQETPHPKWKQLGNRRLQLLGGELTAKNNLLPKPMPPYMTVFPDLISRLKNTGAFEDSPHGAPNHVILNEYCPNQGIMPHQDGPAYHPVVATISLASHAVFHYYQYKDASDGTEGRRVNPTPLLSVVLEPRSLVITSDSLYQDCLHGIESIAVDSFATGPHGVVCVETGTPIANAHLLRSPEISKVVQEGGVLERTTRYSLTCRDISKVKKLPF</sequence>
<evidence type="ECO:0000256" key="6">
    <source>
        <dbReference type="ARBA" id="ARBA00023004"/>
    </source>
</evidence>
<dbReference type="Gene3D" id="2.60.120.590">
    <property type="entry name" value="Alpha-ketoglutarate-dependent dioxygenase AlkB-like"/>
    <property type="match status" value="1"/>
</dbReference>
<dbReference type="EMBL" id="KN880444">
    <property type="protein sequence ID" value="KIY72408.1"/>
    <property type="molecule type" value="Genomic_DNA"/>
</dbReference>
<evidence type="ECO:0000313" key="10">
    <source>
        <dbReference type="Proteomes" id="UP000054007"/>
    </source>
</evidence>
<keyword evidence="7" id="KW-0539">Nucleus</keyword>
<dbReference type="GO" id="GO:0046872">
    <property type="term" value="F:metal ion binding"/>
    <property type="evidence" value="ECO:0007669"/>
    <property type="project" value="UniProtKB-KW"/>
</dbReference>
<dbReference type="OrthoDB" id="412814at2759"/>
<evidence type="ECO:0000259" key="8">
    <source>
        <dbReference type="PROSITE" id="PS51471"/>
    </source>
</evidence>
<dbReference type="Proteomes" id="UP000054007">
    <property type="component" value="Unassembled WGS sequence"/>
</dbReference>
<dbReference type="PANTHER" id="PTHR46030:SF1">
    <property type="entry name" value="ALPHA-KETOGLUTARATE-DEPENDENT DIOXYGENASE ALKB HOMOLOG 6"/>
    <property type="match status" value="1"/>
</dbReference>
<dbReference type="InterPro" id="IPR032862">
    <property type="entry name" value="ALKBH6"/>
</dbReference>
<evidence type="ECO:0000256" key="2">
    <source>
        <dbReference type="ARBA" id="ARBA00007879"/>
    </source>
</evidence>
<comment type="subcellular location">
    <subcellularLocation>
        <location evidence="1">Nucleus</location>
    </subcellularLocation>
</comment>
<dbReference type="InterPro" id="IPR005123">
    <property type="entry name" value="Oxoglu/Fe-dep_dioxygenase_dom"/>
</dbReference>
<dbReference type="SUPFAM" id="SSF51197">
    <property type="entry name" value="Clavaminate synthase-like"/>
    <property type="match status" value="1"/>
</dbReference>
<keyword evidence="3" id="KW-0479">Metal-binding</keyword>
<name>A0A0D7BPD4_9AGAR</name>
<dbReference type="GO" id="GO:0051213">
    <property type="term" value="F:dioxygenase activity"/>
    <property type="evidence" value="ECO:0007669"/>
    <property type="project" value="UniProtKB-KW"/>
</dbReference>
<evidence type="ECO:0000256" key="5">
    <source>
        <dbReference type="ARBA" id="ARBA00023002"/>
    </source>
</evidence>
<dbReference type="InterPro" id="IPR027450">
    <property type="entry name" value="AlkB-like"/>
</dbReference>
<feature type="domain" description="Fe2OG dioxygenase" evidence="8">
    <location>
        <begin position="95"/>
        <end position="240"/>
    </location>
</feature>
<dbReference type="GO" id="GO:0005634">
    <property type="term" value="C:nucleus"/>
    <property type="evidence" value="ECO:0007669"/>
    <property type="project" value="UniProtKB-SubCell"/>
</dbReference>
<evidence type="ECO:0000256" key="7">
    <source>
        <dbReference type="ARBA" id="ARBA00023242"/>
    </source>
</evidence>
<evidence type="ECO:0000256" key="3">
    <source>
        <dbReference type="ARBA" id="ARBA00022723"/>
    </source>
</evidence>
<keyword evidence="10" id="KW-1185">Reference proteome</keyword>
<dbReference type="PROSITE" id="PS51471">
    <property type="entry name" value="FE2OG_OXY"/>
    <property type="match status" value="1"/>
</dbReference>
<keyword evidence="5" id="KW-0560">Oxidoreductase</keyword>
<dbReference type="STRING" id="1314674.A0A0D7BPD4"/>
<organism evidence="9 10">
    <name type="scientific">Cylindrobasidium torrendii FP15055 ss-10</name>
    <dbReference type="NCBI Taxonomy" id="1314674"/>
    <lineage>
        <taxon>Eukaryota</taxon>
        <taxon>Fungi</taxon>
        <taxon>Dikarya</taxon>
        <taxon>Basidiomycota</taxon>
        <taxon>Agaricomycotina</taxon>
        <taxon>Agaricomycetes</taxon>
        <taxon>Agaricomycetidae</taxon>
        <taxon>Agaricales</taxon>
        <taxon>Marasmiineae</taxon>
        <taxon>Physalacriaceae</taxon>
        <taxon>Cylindrobasidium</taxon>
    </lineage>
</organism>
<gene>
    <name evidence="9" type="ORF">CYLTODRAFT_47260</name>
</gene>
<dbReference type="PANTHER" id="PTHR46030">
    <property type="entry name" value="ALPHA-KETOGLUTARATE-DEPENDENT DIOXYGENASE ALKB HOMOLOG 6"/>
    <property type="match status" value="1"/>
</dbReference>
<dbReference type="AlphaFoldDB" id="A0A0D7BPD4"/>